<accession>A0A8S4Q7A2</accession>
<gene>
    <name evidence="7" type="ORF">OFUS_LOCUS24168</name>
</gene>
<evidence type="ECO:0000313" key="8">
    <source>
        <dbReference type="Proteomes" id="UP000749559"/>
    </source>
</evidence>
<dbReference type="PANTHER" id="PTHR46641">
    <property type="entry name" value="FMRFAMIDE RECEPTOR-RELATED"/>
    <property type="match status" value="1"/>
</dbReference>
<protein>
    <recommendedName>
        <fullName evidence="6">G-protein coupled receptors family 1 profile domain-containing protein</fullName>
    </recommendedName>
</protein>
<dbReference type="Proteomes" id="UP000749559">
    <property type="component" value="Unassembled WGS sequence"/>
</dbReference>
<reference evidence="7" key="1">
    <citation type="submission" date="2022-03" db="EMBL/GenBank/DDBJ databases">
        <authorList>
            <person name="Martin C."/>
        </authorList>
    </citation>
    <scope>NUCLEOTIDE SEQUENCE</scope>
</reference>
<feature type="transmembrane region" description="Helical" evidence="5">
    <location>
        <begin position="31"/>
        <end position="54"/>
    </location>
</feature>
<evidence type="ECO:0000256" key="2">
    <source>
        <dbReference type="ARBA" id="ARBA00022692"/>
    </source>
</evidence>
<evidence type="ECO:0000256" key="4">
    <source>
        <dbReference type="ARBA" id="ARBA00023136"/>
    </source>
</evidence>
<keyword evidence="4 5" id="KW-0472">Membrane</keyword>
<evidence type="ECO:0000256" key="1">
    <source>
        <dbReference type="ARBA" id="ARBA00004370"/>
    </source>
</evidence>
<dbReference type="InterPro" id="IPR000276">
    <property type="entry name" value="GPCR_Rhodpsn"/>
</dbReference>
<feature type="transmembrane region" description="Helical" evidence="5">
    <location>
        <begin position="83"/>
        <end position="108"/>
    </location>
</feature>
<dbReference type="EMBL" id="CAIIXF020000011">
    <property type="protein sequence ID" value="CAH1800255.1"/>
    <property type="molecule type" value="Genomic_DNA"/>
</dbReference>
<dbReference type="InterPro" id="IPR052954">
    <property type="entry name" value="GPCR-Ligand_Int"/>
</dbReference>
<dbReference type="Gene3D" id="1.20.1070.10">
    <property type="entry name" value="Rhodopsin 7-helix transmembrane proteins"/>
    <property type="match status" value="1"/>
</dbReference>
<dbReference type="AlphaFoldDB" id="A0A8S4Q7A2"/>
<evidence type="ECO:0000256" key="3">
    <source>
        <dbReference type="ARBA" id="ARBA00022989"/>
    </source>
</evidence>
<name>A0A8S4Q7A2_OWEFU</name>
<dbReference type="InterPro" id="IPR017452">
    <property type="entry name" value="GPCR_Rhodpsn_7TM"/>
</dbReference>
<keyword evidence="8" id="KW-1185">Reference proteome</keyword>
<organism evidence="7 8">
    <name type="scientific">Owenia fusiformis</name>
    <name type="common">Polychaete worm</name>
    <dbReference type="NCBI Taxonomy" id="6347"/>
    <lineage>
        <taxon>Eukaryota</taxon>
        <taxon>Metazoa</taxon>
        <taxon>Spiralia</taxon>
        <taxon>Lophotrochozoa</taxon>
        <taxon>Annelida</taxon>
        <taxon>Polychaeta</taxon>
        <taxon>Sedentaria</taxon>
        <taxon>Canalipalpata</taxon>
        <taxon>Sabellida</taxon>
        <taxon>Oweniida</taxon>
        <taxon>Oweniidae</taxon>
        <taxon>Owenia</taxon>
    </lineage>
</organism>
<dbReference type="OrthoDB" id="9990906at2759"/>
<dbReference type="Pfam" id="PF00001">
    <property type="entry name" value="7tm_1"/>
    <property type="match status" value="1"/>
</dbReference>
<dbReference type="GO" id="GO:0004930">
    <property type="term" value="F:G protein-coupled receptor activity"/>
    <property type="evidence" value="ECO:0007669"/>
    <property type="project" value="InterPro"/>
</dbReference>
<dbReference type="PROSITE" id="PS50262">
    <property type="entry name" value="G_PROTEIN_RECEP_F1_2"/>
    <property type="match status" value="1"/>
</dbReference>
<dbReference type="GO" id="GO:0016020">
    <property type="term" value="C:membrane"/>
    <property type="evidence" value="ECO:0007669"/>
    <property type="project" value="UniProtKB-SubCell"/>
</dbReference>
<evidence type="ECO:0000256" key="5">
    <source>
        <dbReference type="SAM" id="Phobius"/>
    </source>
</evidence>
<feature type="domain" description="G-protein coupled receptors family 1 profile" evidence="6">
    <location>
        <begin position="1"/>
        <end position="199"/>
    </location>
</feature>
<keyword evidence="3 5" id="KW-1133">Transmembrane helix</keyword>
<evidence type="ECO:0000259" key="6">
    <source>
        <dbReference type="PROSITE" id="PS50262"/>
    </source>
</evidence>
<comment type="caution">
    <text evidence="7">The sequence shown here is derived from an EMBL/GenBank/DDBJ whole genome shotgun (WGS) entry which is preliminary data.</text>
</comment>
<feature type="transmembrane region" description="Helical" evidence="5">
    <location>
        <begin position="137"/>
        <end position="162"/>
    </location>
</feature>
<keyword evidence="2 5" id="KW-0812">Transmembrane</keyword>
<evidence type="ECO:0000313" key="7">
    <source>
        <dbReference type="EMBL" id="CAH1800255.1"/>
    </source>
</evidence>
<comment type="subcellular location">
    <subcellularLocation>
        <location evidence="1">Membrane</location>
    </subcellularLocation>
</comment>
<proteinExistence type="predicted"/>
<dbReference type="PANTHER" id="PTHR46641:SF25">
    <property type="entry name" value="CNMAMIDE RECEPTOR-RELATED"/>
    <property type="match status" value="1"/>
</dbReference>
<sequence>MTGWILVLVTCERVVFIFWPMRAKMLCQRKVAGMILTMLCVVLIGLNSHIFWTFSLHKEEDGFMYCDWLLNIDDVTFHDFDIFWTWTDLCLATLFPFFIMLACDIAIISRLFDAERNRQIVTSITKPRTKKSNTKSVAIMLVSISFTFLVLTLPVLICIVLTESEVFDRDGPAHEKLEIAKHFCTFVQQFNSVINFWMYCFTGTTFRQELKQMLKASCFRHLIYFRKLSAQTGNSGMSSSSAYPWLKHAENRLSHPNDVNEGQQAHSLMEYEMAADPIAHGSTKLLSISHPCIKKEMKSYSMV</sequence>
<dbReference type="SUPFAM" id="SSF81321">
    <property type="entry name" value="Family A G protein-coupled receptor-like"/>
    <property type="match status" value="1"/>
</dbReference>